<protein>
    <submittedName>
        <fullName evidence="1">Uncharacterized protein</fullName>
    </submittedName>
</protein>
<organism evidence="1 2">
    <name type="scientific">Falsiroseomonas oleicola</name>
    <dbReference type="NCBI Taxonomy" id="2801474"/>
    <lineage>
        <taxon>Bacteria</taxon>
        <taxon>Pseudomonadati</taxon>
        <taxon>Pseudomonadota</taxon>
        <taxon>Alphaproteobacteria</taxon>
        <taxon>Acetobacterales</taxon>
        <taxon>Roseomonadaceae</taxon>
        <taxon>Falsiroseomonas</taxon>
    </lineage>
</organism>
<proteinExistence type="predicted"/>
<gene>
    <name evidence="1" type="ORF">JJQ90_07310</name>
</gene>
<reference evidence="1 2" key="1">
    <citation type="submission" date="2021-01" db="EMBL/GenBank/DDBJ databases">
        <title>Roseomonas sp. nov, a bacterium isolated from an oil production mixture in Yumen Oilfield.</title>
        <authorList>
            <person name="Wu D."/>
        </authorList>
    </citation>
    <scope>NUCLEOTIDE SEQUENCE [LARGE SCALE GENOMIC DNA]</scope>
    <source>
        <strain evidence="1 2">ROY-5-3</strain>
    </source>
</reference>
<dbReference type="EMBL" id="JAERQM010000002">
    <property type="protein sequence ID" value="MBU8543509.1"/>
    <property type="molecule type" value="Genomic_DNA"/>
</dbReference>
<sequence length="240" mass="26764">MATLKQLREIFAPILVEHPDLVLRGRWLFHPPIETAIIGLYIGRAACAGSSDMALSVIPLSRFAPPSALGDRRGFEVERVIGVPPPGRWVRGGDEGPPRIFQDMFAAEYQAHLVRNFNAKVSPFLNSVREFADVLSWVSSLRGSLFDSGPIDLIDGWLAAMRGDFATAADRLNAYIKRAGTPSSPLGIQEHQQRGVLLDALQTGDRVGIAAFLHEMEERTITHHRLQRFWRRTPFPFENA</sequence>
<evidence type="ECO:0000313" key="2">
    <source>
        <dbReference type="Proteomes" id="UP000689967"/>
    </source>
</evidence>
<keyword evidence="2" id="KW-1185">Reference proteome</keyword>
<dbReference type="RefSeq" id="WP_216873965.1">
    <property type="nucleotide sequence ID" value="NZ_JAERQM010000002.1"/>
</dbReference>
<comment type="caution">
    <text evidence="1">The sequence shown here is derived from an EMBL/GenBank/DDBJ whole genome shotgun (WGS) entry which is preliminary data.</text>
</comment>
<evidence type="ECO:0000313" key="1">
    <source>
        <dbReference type="EMBL" id="MBU8543509.1"/>
    </source>
</evidence>
<accession>A0ABS6H4W2</accession>
<name>A0ABS6H4W2_9PROT</name>
<dbReference type="Proteomes" id="UP000689967">
    <property type="component" value="Unassembled WGS sequence"/>
</dbReference>